<dbReference type="GO" id="GO:0009279">
    <property type="term" value="C:cell outer membrane"/>
    <property type="evidence" value="ECO:0007669"/>
    <property type="project" value="UniProtKB-SubCell"/>
</dbReference>
<evidence type="ECO:0000256" key="11">
    <source>
        <dbReference type="PROSITE-ProRule" id="PRU01360"/>
    </source>
</evidence>
<keyword evidence="10 11" id="KW-0998">Cell outer membrane</keyword>
<feature type="domain" description="TonB-dependent receptor plug" evidence="15">
    <location>
        <begin position="48"/>
        <end position="156"/>
    </location>
</feature>
<keyword evidence="8 12" id="KW-0798">TonB box</keyword>
<keyword evidence="6" id="KW-0408">Iron</keyword>
<keyword evidence="9 11" id="KW-0472">Membrane</keyword>
<keyword evidence="4" id="KW-0410">Iron transport</keyword>
<dbReference type="InterPro" id="IPR012910">
    <property type="entry name" value="Plug_dom"/>
</dbReference>
<accession>T0HS04</accession>
<evidence type="ECO:0000256" key="7">
    <source>
        <dbReference type="ARBA" id="ARBA00023065"/>
    </source>
</evidence>
<evidence type="ECO:0000256" key="13">
    <source>
        <dbReference type="SAM" id="SignalP"/>
    </source>
</evidence>
<comment type="similarity">
    <text evidence="11 12">Belongs to the TonB-dependent receptor family.</text>
</comment>
<evidence type="ECO:0000256" key="2">
    <source>
        <dbReference type="ARBA" id="ARBA00022448"/>
    </source>
</evidence>
<dbReference type="Pfam" id="PF07715">
    <property type="entry name" value="Plug"/>
    <property type="match status" value="1"/>
</dbReference>
<evidence type="ECO:0000313" key="16">
    <source>
        <dbReference type="EMBL" id="EQB19161.1"/>
    </source>
</evidence>
<comment type="subcellular location">
    <subcellularLocation>
        <location evidence="1 11">Cell outer membrane</location>
        <topology evidence="1 11">Multi-pass membrane protein</topology>
    </subcellularLocation>
</comment>
<feature type="signal peptide" evidence="13">
    <location>
        <begin position="1"/>
        <end position="21"/>
    </location>
</feature>
<proteinExistence type="inferred from homology"/>
<evidence type="ECO:0000313" key="17">
    <source>
        <dbReference type="Proteomes" id="UP000015527"/>
    </source>
</evidence>
<dbReference type="Proteomes" id="UP000015527">
    <property type="component" value="Unassembled WGS sequence"/>
</dbReference>
<evidence type="ECO:0000256" key="6">
    <source>
        <dbReference type="ARBA" id="ARBA00023004"/>
    </source>
</evidence>
<dbReference type="PANTHER" id="PTHR32552">
    <property type="entry name" value="FERRICHROME IRON RECEPTOR-RELATED"/>
    <property type="match status" value="1"/>
</dbReference>
<name>T0HS04_9SPHN</name>
<dbReference type="AlphaFoldDB" id="T0HS04"/>
<organism evidence="16 17">
    <name type="scientific">Novosphingobium lindaniclasticum LE124</name>
    <dbReference type="NCBI Taxonomy" id="1096930"/>
    <lineage>
        <taxon>Bacteria</taxon>
        <taxon>Pseudomonadati</taxon>
        <taxon>Pseudomonadota</taxon>
        <taxon>Alphaproteobacteria</taxon>
        <taxon>Sphingomonadales</taxon>
        <taxon>Sphingomonadaceae</taxon>
        <taxon>Novosphingobium</taxon>
    </lineage>
</organism>
<reference evidence="16 17" key="1">
    <citation type="journal article" date="2013" name="Genome Announc.">
        <title>Genome Sequence of Novosphingobium lindaniclasticum LE124T, Isolated from a Hexachlorocyclohexane Dumpsite.</title>
        <authorList>
            <person name="Saxena A."/>
            <person name="Nayyar N."/>
            <person name="Sangwan N."/>
            <person name="Kumari R."/>
            <person name="Khurana J.P."/>
            <person name="Lal R."/>
        </authorList>
    </citation>
    <scope>NUCLEOTIDE SEQUENCE [LARGE SCALE GENOMIC DNA]</scope>
    <source>
        <strain evidence="16 17">LE124</strain>
    </source>
</reference>
<dbReference type="SUPFAM" id="SSF56935">
    <property type="entry name" value="Porins"/>
    <property type="match status" value="1"/>
</dbReference>
<keyword evidence="5 11" id="KW-0812">Transmembrane</keyword>
<dbReference type="Gene3D" id="2.40.170.20">
    <property type="entry name" value="TonB-dependent receptor, beta-barrel domain"/>
    <property type="match status" value="1"/>
</dbReference>
<keyword evidence="13" id="KW-0732">Signal</keyword>
<evidence type="ECO:0000256" key="12">
    <source>
        <dbReference type="RuleBase" id="RU003357"/>
    </source>
</evidence>
<dbReference type="InterPro" id="IPR036942">
    <property type="entry name" value="Beta-barrel_TonB_sf"/>
</dbReference>
<evidence type="ECO:0000256" key="3">
    <source>
        <dbReference type="ARBA" id="ARBA00022452"/>
    </source>
</evidence>
<feature type="chain" id="PRO_5004563917" evidence="13">
    <location>
        <begin position="22"/>
        <end position="824"/>
    </location>
</feature>
<evidence type="ECO:0000256" key="9">
    <source>
        <dbReference type="ARBA" id="ARBA00023136"/>
    </source>
</evidence>
<dbReference type="PATRIC" id="fig|1096930.3.peg.530"/>
<evidence type="ECO:0000259" key="15">
    <source>
        <dbReference type="Pfam" id="PF07715"/>
    </source>
</evidence>
<sequence length="824" mass="88666">MLLAASAAVVPAFVLAPPAFAQDTASPQAQEGGIAEIIVTARKRQETTQDVPVAVVAISAERMQQYDLSNLERVAAITPSFSIGRTPSGSGATLVLRGIGSNTTSIGLEQSVAVIVDGAYYGQGRTINEGFFDLGRLEILKGPQALFFGKNATAGVVSITTADPGDKLEVIGRAGYEFAAKQVYGEAIISSPLSDTLGIRVAARASKQFDGYYKQLGTPQVYPTIDRTSTAAVGTTTLHSSEAAGDGRAKEAYIRATLKWQPTDTLTAVLKANYGINENNNPSAGSVIYYCPTGVTAGNPAIACRRRFESSANRTPVDIAATQPFANGNGQTGNQYKSWAVNLGLTWALDRLTISSVTNYNWNRNTFQFDGDSLSRSGPQGVFATEDSDFHAFSQEVRAQTSTGSFWDAMVGGYYQSTMRDYDAWTVSGGLEDSTATPAFRRYLANSKDSQTRGKTFALFGQLIVRPIENVELAGGARYTSESKDSYFLQPYSHPIRVAQGIFLPGVTLRSNQDFQDWSPEATVTWKPTPDITVYGAYKTAYKSGGFSNSGIFSPSAGLADFEFDPEKAKGFEAGIKTTLLDRQLRLNLTGYTFKYSNLQLDFFRSDIFAFTTINAGSARTKGIELEMQFAPHALPGFDLHGSVNYNRARYGDAPGAPCWAGQTRSQGCNLVYVPATDSSRPFDPATDLVANRQNLKGLPTANAPNWTGNLGMSYEALFASGAKVNLGVDARYSGSYLATAFGNPFTRQRRYVSLDASVGFTTADEHWQFQVIGKNLTNRWYAIGGNDTPNSGSGTGTNAGIVADQTGFASVPRTVQAQVTFRY</sequence>
<protein>
    <submittedName>
        <fullName evidence="16">Ligand-gated channel</fullName>
    </submittedName>
</protein>
<dbReference type="EMBL" id="ATHL01000024">
    <property type="protein sequence ID" value="EQB19161.1"/>
    <property type="molecule type" value="Genomic_DNA"/>
</dbReference>
<dbReference type="Pfam" id="PF00593">
    <property type="entry name" value="TonB_dep_Rec_b-barrel"/>
    <property type="match status" value="1"/>
</dbReference>
<evidence type="ECO:0000256" key="4">
    <source>
        <dbReference type="ARBA" id="ARBA00022496"/>
    </source>
</evidence>
<keyword evidence="7" id="KW-0406">Ion transport</keyword>
<evidence type="ECO:0000256" key="1">
    <source>
        <dbReference type="ARBA" id="ARBA00004571"/>
    </source>
</evidence>
<evidence type="ECO:0000259" key="14">
    <source>
        <dbReference type="Pfam" id="PF00593"/>
    </source>
</evidence>
<keyword evidence="3 11" id="KW-1134">Transmembrane beta strand</keyword>
<dbReference type="PANTHER" id="PTHR32552:SF81">
    <property type="entry name" value="TONB-DEPENDENT OUTER MEMBRANE RECEPTOR"/>
    <property type="match status" value="1"/>
</dbReference>
<dbReference type="GO" id="GO:0006826">
    <property type="term" value="P:iron ion transport"/>
    <property type="evidence" value="ECO:0007669"/>
    <property type="project" value="UniProtKB-KW"/>
</dbReference>
<comment type="caution">
    <text evidence="16">The sequence shown here is derived from an EMBL/GenBank/DDBJ whole genome shotgun (WGS) entry which is preliminary data.</text>
</comment>
<dbReference type="InterPro" id="IPR000531">
    <property type="entry name" value="Beta-barrel_TonB"/>
</dbReference>
<evidence type="ECO:0000256" key="5">
    <source>
        <dbReference type="ARBA" id="ARBA00022692"/>
    </source>
</evidence>
<keyword evidence="2 11" id="KW-0813">Transport</keyword>
<evidence type="ECO:0000256" key="10">
    <source>
        <dbReference type="ARBA" id="ARBA00023237"/>
    </source>
</evidence>
<keyword evidence="17" id="KW-1185">Reference proteome</keyword>
<evidence type="ECO:0000256" key="8">
    <source>
        <dbReference type="ARBA" id="ARBA00023077"/>
    </source>
</evidence>
<feature type="domain" description="TonB-dependent receptor-like beta-barrel" evidence="14">
    <location>
        <begin position="319"/>
        <end position="777"/>
    </location>
</feature>
<gene>
    <name evidence="16" type="ORF">L284_02700</name>
</gene>
<dbReference type="eggNOG" id="COG4774">
    <property type="taxonomic scope" value="Bacteria"/>
</dbReference>
<dbReference type="InterPro" id="IPR039426">
    <property type="entry name" value="TonB-dep_rcpt-like"/>
</dbReference>
<dbReference type="PROSITE" id="PS52016">
    <property type="entry name" value="TONB_DEPENDENT_REC_3"/>
    <property type="match status" value="1"/>
</dbReference>